<dbReference type="GO" id="GO:0008270">
    <property type="term" value="F:zinc ion binding"/>
    <property type="evidence" value="ECO:0007669"/>
    <property type="project" value="InterPro"/>
</dbReference>
<evidence type="ECO:0000256" key="3">
    <source>
        <dbReference type="ARBA" id="ARBA00023015"/>
    </source>
</evidence>
<protein>
    <recommendedName>
        <fullName evidence="8">Zn(2)-C6 fungal-type domain-containing protein</fullName>
    </recommendedName>
</protein>
<keyword evidence="5" id="KW-0539">Nucleus</keyword>
<feature type="compositionally biased region" description="Low complexity" evidence="6">
    <location>
        <begin position="49"/>
        <end position="69"/>
    </location>
</feature>
<dbReference type="InterPro" id="IPR001138">
    <property type="entry name" value="Zn2Cys6_DnaBD"/>
</dbReference>
<feature type="domain" description="Zn(2)-C6 fungal-type" evidence="8">
    <location>
        <begin position="13"/>
        <end position="43"/>
    </location>
</feature>
<evidence type="ECO:0000256" key="1">
    <source>
        <dbReference type="ARBA" id="ARBA00022723"/>
    </source>
</evidence>
<dbReference type="SMART" id="SM00066">
    <property type="entry name" value="GAL4"/>
    <property type="match status" value="1"/>
</dbReference>
<dbReference type="CDD" id="cd00067">
    <property type="entry name" value="GAL4"/>
    <property type="match status" value="1"/>
</dbReference>
<feature type="transmembrane region" description="Helical" evidence="7">
    <location>
        <begin position="209"/>
        <end position="232"/>
    </location>
</feature>
<name>A0A8H6MNQ6_9PEZI</name>
<proteinExistence type="predicted"/>
<gene>
    <name evidence="9" type="ORF">CSOJ01_11424</name>
</gene>
<evidence type="ECO:0000256" key="6">
    <source>
        <dbReference type="SAM" id="MobiDB-lite"/>
    </source>
</evidence>
<evidence type="ECO:0000259" key="8">
    <source>
        <dbReference type="PROSITE" id="PS50048"/>
    </source>
</evidence>
<reference evidence="9 10" key="1">
    <citation type="journal article" date="2020" name="Phytopathology">
        <title>Genome Sequence Resources of Colletotrichum truncatum, C. plurivorum, C. musicola, and C. sojae: Four Species Pathogenic to Soybean (Glycine max).</title>
        <authorList>
            <person name="Rogerio F."/>
            <person name="Boufleur T.R."/>
            <person name="Ciampi-Guillardi M."/>
            <person name="Sukno S.A."/>
            <person name="Thon M.R."/>
            <person name="Massola Junior N.S."/>
            <person name="Baroncelli R."/>
        </authorList>
    </citation>
    <scope>NUCLEOTIDE SEQUENCE [LARGE SCALE GENOMIC DNA]</scope>
    <source>
        <strain evidence="9 10">LFN0009</strain>
    </source>
</reference>
<evidence type="ECO:0000256" key="2">
    <source>
        <dbReference type="ARBA" id="ARBA00022833"/>
    </source>
</evidence>
<dbReference type="InterPro" id="IPR036864">
    <property type="entry name" value="Zn2-C6_fun-type_DNA-bd_sf"/>
</dbReference>
<keyword evidence="2" id="KW-0862">Zinc</keyword>
<evidence type="ECO:0000313" key="10">
    <source>
        <dbReference type="Proteomes" id="UP000652219"/>
    </source>
</evidence>
<keyword evidence="10" id="KW-1185">Reference proteome</keyword>
<organism evidence="9 10">
    <name type="scientific">Colletotrichum sojae</name>
    <dbReference type="NCBI Taxonomy" id="2175907"/>
    <lineage>
        <taxon>Eukaryota</taxon>
        <taxon>Fungi</taxon>
        <taxon>Dikarya</taxon>
        <taxon>Ascomycota</taxon>
        <taxon>Pezizomycotina</taxon>
        <taxon>Sordariomycetes</taxon>
        <taxon>Hypocreomycetidae</taxon>
        <taxon>Glomerellales</taxon>
        <taxon>Glomerellaceae</taxon>
        <taxon>Colletotrichum</taxon>
        <taxon>Colletotrichum orchidearum species complex</taxon>
    </lineage>
</organism>
<dbReference type="PANTHER" id="PTHR47660">
    <property type="entry name" value="TRANSCRIPTION FACTOR WITH C2H2 AND ZN(2)-CYS(6) DNA BINDING DOMAIN (EUROFUNG)-RELATED-RELATED"/>
    <property type="match status" value="1"/>
</dbReference>
<dbReference type="PANTHER" id="PTHR47660:SF3">
    <property type="entry name" value="FINGER DOMAIN PROTEIN, PUTATIVE (AFU_ORTHOLOGUE AFUA_4G03310)-RELATED"/>
    <property type="match status" value="1"/>
</dbReference>
<dbReference type="Proteomes" id="UP000652219">
    <property type="component" value="Unassembled WGS sequence"/>
</dbReference>
<dbReference type="Pfam" id="PF00172">
    <property type="entry name" value="Zn_clus"/>
    <property type="match status" value="1"/>
</dbReference>
<dbReference type="Gene3D" id="4.10.240.10">
    <property type="entry name" value="Zn(2)-C6 fungal-type DNA-binding domain"/>
    <property type="match status" value="1"/>
</dbReference>
<accession>A0A8H6MNQ6</accession>
<keyword evidence="1" id="KW-0479">Metal-binding</keyword>
<keyword evidence="4" id="KW-0804">Transcription</keyword>
<keyword evidence="7" id="KW-0472">Membrane</keyword>
<evidence type="ECO:0000313" key="9">
    <source>
        <dbReference type="EMBL" id="KAF6802700.1"/>
    </source>
</evidence>
<feature type="region of interest" description="Disordered" evidence="6">
    <location>
        <begin position="49"/>
        <end position="80"/>
    </location>
</feature>
<dbReference type="SUPFAM" id="SSF57701">
    <property type="entry name" value="Zn2/Cys6 DNA-binding domain"/>
    <property type="match status" value="1"/>
</dbReference>
<dbReference type="PROSITE" id="PS50048">
    <property type="entry name" value="ZN2_CY6_FUNGAL_2"/>
    <property type="match status" value="1"/>
</dbReference>
<evidence type="ECO:0000256" key="5">
    <source>
        <dbReference type="ARBA" id="ARBA00023242"/>
    </source>
</evidence>
<sequence length="390" mass="43089">MRSTRYSTSRQKACNHCVAAKAKCDRTPGRCRRCAHRDLSCVYAHIPSASQSDQDPDGADPGAGRVTEPAPVPPTTTGPGHAADALALALDFSDLGLTCPINPDDIANRWLNSFVPLPGQTTKNYTPSLSAFMHRVLKSYANCSIRGNKVPPFIHWSQLTLPSSLPLSTCLSVIRICDNPFPGTEEVAAEVLQREMTKLYDRRSSLDDVGLLAAFQAHLIYAMVIFFCLGQGCHSFLREAMINTQELACAASRRGLVCEAEQRGARPRWEAWVAAEAKRRTLFAMCMFDSALLTHDGFPSHLATELRGLPAPASKALWEARDRRTWEAKYNFHLSEFAGVGLCIDELWPIPDDFGEPEIAKRRGRVDAWLEDLDEYGTMIYAVTSCTHGT</sequence>
<keyword evidence="3" id="KW-0805">Transcription regulation</keyword>
<comment type="caution">
    <text evidence="9">The sequence shown here is derived from an EMBL/GenBank/DDBJ whole genome shotgun (WGS) entry which is preliminary data.</text>
</comment>
<keyword evidence="7" id="KW-0812">Transmembrane</keyword>
<dbReference type="AlphaFoldDB" id="A0A8H6MNQ6"/>
<dbReference type="GO" id="GO:0000981">
    <property type="term" value="F:DNA-binding transcription factor activity, RNA polymerase II-specific"/>
    <property type="evidence" value="ECO:0007669"/>
    <property type="project" value="InterPro"/>
</dbReference>
<keyword evidence="7" id="KW-1133">Transmembrane helix</keyword>
<evidence type="ECO:0000256" key="4">
    <source>
        <dbReference type="ARBA" id="ARBA00023163"/>
    </source>
</evidence>
<dbReference type="EMBL" id="WIGN01000262">
    <property type="protein sequence ID" value="KAF6802700.1"/>
    <property type="molecule type" value="Genomic_DNA"/>
</dbReference>
<evidence type="ECO:0000256" key="7">
    <source>
        <dbReference type="SAM" id="Phobius"/>
    </source>
</evidence>